<dbReference type="Gene3D" id="1.20.5.4130">
    <property type="match status" value="1"/>
</dbReference>
<keyword evidence="2" id="KW-0433">Leucine-rich repeat</keyword>
<dbReference type="AlphaFoldDB" id="A0AAV5D869"/>
<dbReference type="CDD" id="cd14798">
    <property type="entry name" value="RX-CC_like"/>
    <property type="match status" value="1"/>
</dbReference>
<evidence type="ECO:0000256" key="7">
    <source>
        <dbReference type="SAM" id="MobiDB-lite"/>
    </source>
</evidence>
<feature type="region of interest" description="Disordered" evidence="7">
    <location>
        <begin position="84"/>
        <end position="109"/>
    </location>
</feature>
<dbReference type="InterPro" id="IPR002182">
    <property type="entry name" value="NB-ARC"/>
</dbReference>
<reference evidence="11" key="2">
    <citation type="submission" date="2021-12" db="EMBL/GenBank/DDBJ databases">
        <title>Resequencing data analysis of finger millet.</title>
        <authorList>
            <person name="Hatakeyama M."/>
            <person name="Aluri S."/>
            <person name="Balachadran M.T."/>
            <person name="Sivarajan S.R."/>
            <person name="Poveda L."/>
            <person name="Shimizu-Inatsugi R."/>
            <person name="Schlapbach R."/>
            <person name="Sreeman S.M."/>
            <person name="Shimizu K.K."/>
        </authorList>
    </citation>
    <scope>NUCLEOTIDE SEQUENCE</scope>
</reference>
<comment type="caution">
    <text evidence="11">The sequence shown here is derived from an EMBL/GenBank/DDBJ whole genome shotgun (WGS) entry which is preliminary data.</text>
</comment>
<evidence type="ECO:0000313" key="12">
    <source>
        <dbReference type="Proteomes" id="UP001054889"/>
    </source>
</evidence>
<dbReference type="Pfam" id="PF18052">
    <property type="entry name" value="Rx_N"/>
    <property type="match status" value="1"/>
</dbReference>
<organism evidence="11 12">
    <name type="scientific">Eleusine coracana subsp. coracana</name>
    <dbReference type="NCBI Taxonomy" id="191504"/>
    <lineage>
        <taxon>Eukaryota</taxon>
        <taxon>Viridiplantae</taxon>
        <taxon>Streptophyta</taxon>
        <taxon>Embryophyta</taxon>
        <taxon>Tracheophyta</taxon>
        <taxon>Spermatophyta</taxon>
        <taxon>Magnoliopsida</taxon>
        <taxon>Liliopsida</taxon>
        <taxon>Poales</taxon>
        <taxon>Poaceae</taxon>
        <taxon>PACMAD clade</taxon>
        <taxon>Chloridoideae</taxon>
        <taxon>Cynodonteae</taxon>
        <taxon>Eleusininae</taxon>
        <taxon>Eleusine</taxon>
    </lineage>
</organism>
<accession>A0AAV5D869</accession>
<evidence type="ECO:0000259" key="9">
    <source>
        <dbReference type="Pfam" id="PF18052"/>
    </source>
</evidence>
<name>A0AAV5D869_ELECO</name>
<dbReference type="GO" id="GO:0006952">
    <property type="term" value="P:defense response"/>
    <property type="evidence" value="ECO:0007669"/>
    <property type="project" value="UniProtKB-KW"/>
</dbReference>
<keyword evidence="3" id="KW-0677">Repeat</keyword>
<evidence type="ECO:0000259" key="8">
    <source>
        <dbReference type="Pfam" id="PF00931"/>
    </source>
</evidence>
<keyword evidence="6" id="KW-0175">Coiled coil</keyword>
<dbReference type="SUPFAM" id="SSF52058">
    <property type="entry name" value="L domain-like"/>
    <property type="match status" value="1"/>
</dbReference>
<feature type="domain" description="NB-ARC" evidence="8">
    <location>
        <begin position="151"/>
        <end position="220"/>
    </location>
</feature>
<evidence type="ECO:0000256" key="2">
    <source>
        <dbReference type="ARBA" id="ARBA00022614"/>
    </source>
</evidence>
<dbReference type="InterPro" id="IPR038005">
    <property type="entry name" value="RX-like_CC"/>
</dbReference>
<dbReference type="PANTHER" id="PTHR19338:SF57">
    <property type="entry name" value="DISEASE RESISTANCE PROTEIN RPM1"/>
    <property type="match status" value="1"/>
</dbReference>
<dbReference type="InterPro" id="IPR027417">
    <property type="entry name" value="P-loop_NTPase"/>
</dbReference>
<evidence type="ECO:0000256" key="6">
    <source>
        <dbReference type="ARBA" id="ARBA00023054"/>
    </source>
</evidence>
<dbReference type="EMBL" id="BQKI01000012">
    <property type="protein sequence ID" value="GJN06441.1"/>
    <property type="molecule type" value="Genomic_DNA"/>
</dbReference>
<evidence type="ECO:0000259" key="10">
    <source>
        <dbReference type="Pfam" id="PF23598"/>
    </source>
</evidence>
<dbReference type="GO" id="GO:0051707">
    <property type="term" value="P:response to other organism"/>
    <property type="evidence" value="ECO:0007669"/>
    <property type="project" value="UniProtKB-ARBA"/>
</dbReference>
<dbReference type="Pfam" id="PF23598">
    <property type="entry name" value="LRR_14"/>
    <property type="match status" value="1"/>
</dbReference>
<keyword evidence="5" id="KW-0611">Plant defense</keyword>
<evidence type="ECO:0000256" key="5">
    <source>
        <dbReference type="ARBA" id="ARBA00022821"/>
    </source>
</evidence>
<keyword evidence="12" id="KW-1185">Reference proteome</keyword>
<gene>
    <name evidence="11" type="primary">ga24170</name>
    <name evidence="11" type="ORF">PR202_ga24170</name>
</gene>
<evidence type="ECO:0000256" key="3">
    <source>
        <dbReference type="ARBA" id="ARBA00022737"/>
    </source>
</evidence>
<comment type="similarity">
    <text evidence="1">Belongs to the disease resistance NB-LRR family.</text>
</comment>
<feature type="domain" description="Disease resistance R13L4/SHOC-2-like LRR" evidence="10">
    <location>
        <begin position="307"/>
        <end position="578"/>
    </location>
</feature>
<dbReference type="GO" id="GO:0043531">
    <property type="term" value="F:ADP binding"/>
    <property type="evidence" value="ECO:0007669"/>
    <property type="project" value="InterPro"/>
</dbReference>
<protein>
    <submittedName>
        <fullName evidence="11">Uncharacterized protein</fullName>
    </submittedName>
</protein>
<dbReference type="Proteomes" id="UP001054889">
    <property type="component" value="Unassembled WGS sequence"/>
</dbReference>
<dbReference type="PANTHER" id="PTHR19338">
    <property type="entry name" value="TRANSLOCASE OF INNER MITOCHONDRIAL MEMBRANE 13 HOMOLOG"/>
    <property type="match status" value="1"/>
</dbReference>
<dbReference type="InterPro" id="IPR041118">
    <property type="entry name" value="Rx_N"/>
</dbReference>
<keyword evidence="4" id="KW-0547">Nucleotide-binding</keyword>
<reference evidence="11" key="1">
    <citation type="journal article" date="2018" name="DNA Res.">
        <title>Multiple hybrid de novo genome assembly of finger millet, an orphan allotetraploid crop.</title>
        <authorList>
            <person name="Hatakeyama M."/>
            <person name="Aluri S."/>
            <person name="Balachadran M.T."/>
            <person name="Sivarajan S.R."/>
            <person name="Patrignani A."/>
            <person name="Gruter S."/>
            <person name="Poveda L."/>
            <person name="Shimizu-Inatsugi R."/>
            <person name="Baeten J."/>
            <person name="Francoijs K.J."/>
            <person name="Nataraja K.N."/>
            <person name="Reddy Y.A.N."/>
            <person name="Phadnis S."/>
            <person name="Ravikumar R.L."/>
            <person name="Schlapbach R."/>
            <person name="Sreeman S.M."/>
            <person name="Shimizu K.K."/>
        </authorList>
    </citation>
    <scope>NUCLEOTIDE SEQUENCE</scope>
</reference>
<evidence type="ECO:0000256" key="1">
    <source>
        <dbReference type="ARBA" id="ARBA00008894"/>
    </source>
</evidence>
<proteinExistence type="inferred from homology"/>
<dbReference type="SUPFAM" id="SSF52540">
    <property type="entry name" value="P-loop containing nucleoside triphosphate hydrolases"/>
    <property type="match status" value="1"/>
</dbReference>
<dbReference type="Gene3D" id="3.80.10.10">
    <property type="entry name" value="Ribonuclease Inhibitor"/>
    <property type="match status" value="1"/>
</dbReference>
<sequence>MQCFLSNLSNSDEGHDEQTEGWMKQVRDVAYDIEDCVDDFAHSLEPDPGGNDWLTVVRRTLYQIRTWRLRHKIAGKIRELKERAQHVGDRRSRYGVPDPKPGKKKSHLGGATGYLAAEHQETTRQLIGIMQPVGLKEMPDLEKWISFDESRKQRGVLSIVGFGGAGKTTIAMALYRKLGPQFQCRAMVTVSQNADAEVVLGDILAQVKPKASNGEQQTKHSSHAVSENKIPVIGRIMLESWGRTSTKSKRSCISTLKQTGTVHHLFTCPVMFQNIKNCFPDNSGGRIIVTTRFQAVAVTCCAHIFGETDVEELPATIGQMERINNIFGGDKRTRKTLKLPEELKETMKNLRILSGIEIVDGSTAASDLGYFTGLKKLVIYRIHNSDEIFRDLLSSIQYLSGYSLQTLVINDESSDFFRTLDSMSSYPTDLRALELSGRLFKLPKWLNTLNDLVKLSLSVTALRTDNLLILSSLNSLFSLTFSSSKKYNPAIAAIVEKNKFDSGGEIFIPAGGFSKLKLLRIFVPLLPSLNFAKKATPQLEKLELRFKMMEGLHGIDELEILRDVILIVDSQARGETKVRVDCLKKKENPSSKYTLIVNEYHS</sequence>
<dbReference type="Pfam" id="PF00931">
    <property type="entry name" value="NB-ARC"/>
    <property type="match status" value="1"/>
</dbReference>
<dbReference type="InterPro" id="IPR055414">
    <property type="entry name" value="LRR_R13L4/SHOC2-like"/>
</dbReference>
<feature type="domain" description="Disease resistance N-terminal" evidence="9">
    <location>
        <begin position="1"/>
        <end position="45"/>
    </location>
</feature>
<evidence type="ECO:0000256" key="4">
    <source>
        <dbReference type="ARBA" id="ARBA00022741"/>
    </source>
</evidence>
<evidence type="ECO:0000313" key="11">
    <source>
        <dbReference type="EMBL" id="GJN06441.1"/>
    </source>
</evidence>
<dbReference type="Gene3D" id="3.40.50.300">
    <property type="entry name" value="P-loop containing nucleotide triphosphate hydrolases"/>
    <property type="match status" value="1"/>
</dbReference>
<dbReference type="InterPro" id="IPR032675">
    <property type="entry name" value="LRR_dom_sf"/>
</dbReference>